<sequence>MDDLSSFALSSLPPLSLSLSLSLSPSSLSLSQVDVLIPTKVSGMVTLGSKDFGRVQFVRSYKLPYSNDRLRWNIYQEEAQYKDKVFRGNIDNNTHRKNFIQPPIYGLFLRLIPWFWSRRITLRMELLG</sequence>
<dbReference type="GO" id="GO:0038023">
    <property type="term" value="F:signaling receptor activity"/>
    <property type="evidence" value="ECO:0007669"/>
    <property type="project" value="TreeGrafter"/>
</dbReference>
<dbReference type="SUPFAM" id="SSF49785">
    <property type="entry name" value="Galactose-binding domain-like"/>
    <property type="match status" value="1"/>
</dbReference>
<dbReference type="Gene3D" id="2.60.120.260">
    <property type="entry name" value="Galactose-binding domain-like"/>
    <property type="match status" value="1"/>
</dbReference>
<keyword evidence="1" id="KW-1015">Disulfide bond</keyword>
<dbReference type="Ensembl" id="ENSHHUT00000014922.1">
    <property type="protein sequence ID" value="ENSHHUP00000014434.1"/>
    <property type="gene ID" value="ENSHHUG00000008930.1"/>
</dbReference>
<dbReference type="GO" id="GO:0005886">
    <property type="term" value="C:plasma membrane"/>
    <property type="evidence" value="ECO:0007669"/>
    <property type="project" value="TreeGrafter"/>
</dbReference>
<proteinExistence type="predicted"/>
<evidence type="ECO:0000313" key="3">
    <source>
        <dbReference type="Ensembl" id="ENSHHUP00000014434.1"/>
    </source>
</evidence>
<feature type="domain" description="F5/8 type C" evidence="2">
    <location>
        <begin position="1"/>
        <end position="128"/>
    </location>
</feature>
<dbReference type="GeneTree" id="ENSGT00940000158144"/>
<dbReference type="Proteomes" id="UP000314982">
    <property type="component" value="Unassembled WGS sequence"/>
</dbReference>
<evidence type="ECO:0000256" key="1">
    <source>
        <dbReference type="ARBA" id="ARBA00023157"/>
    </source>
</evidence>
<reference evidence="3" key="3">
    <citation type="submission" date="2025-09" db="UniProtKB">
        <authorList>
            <consortium name="Ensembl"/>
        </authorList>
    </citation>
    <scope>IDENTIFICATION</scope>
</reference>
<evidence type="ECO:0000313" key="4">
    <source>
        <dbReference type="Proteomes" id="UP000314982"/>
    </source>
</evidence>
<dbReference type="GO" id="GO:0012505">
    <property type="term" value="C:endomembrane system"/>
    <property type="evidence" value="ECO:0007669"/>
    <property type="project" value="UniProtKB-SubCell"/>
</dbReference>
<reference evidence="3" key="2">
    <citation type="submission" date="2025-08" db="UniProtKB">
        <authorList>
            <consortium name="Ensembl"/>
        </authorList>
    </citation>
    <scope>IDENTIFICATION</scope>
</reference>
<organism evidence="3 4">
    <name type="scientific">Hucho hucho</name>
    <name type="common">huchen</name>
    <dbReference type="NCBI Taxonomy" id="62062"/>
    <lineage>
        <taxon>Eukaryota</taxon>
        <taxon>Metazoa</taxon>
        <taxon>Chordata</taxon>
        <taxon>Craniata</taxon>
        <taxon>Vertebrata</taxon>
        <taxon>Euteleostomi</taxon>
        <taxon>Actinopterygii</taxon>
        <taxon>Neopterygii</taxon>
        <taxon>Teleostei</taxon>
        <taxon>Protacanthopterygii</taxon>
        <taxon>Salmoniformes</taxon>
        <taxon>Salmonidae</taxon>
        <taxon>Salmoninae</taxon>
        <taxon>Hucho</taxon>
    </lineage>
</organism>
<dbReference type="InterPro" id="IPR050633">
    <property type="entry name" value="Neuropilin_MCO_CoagFactor"/>
</dbReference>
<dbReference type="PANTHER" id="PTHR46806">
    <property type="entry name" value="F5/8 TYPE C DOMAIN-CONTAINING PROTEIN"/>
    <property type="match status" value="1"/>
</dbReference>
<dbReference type="InterPro" id="IPR000421">
    <property type="entry name" value="FA58C"/>
</dbReference>
<dbReference type="AlphaFoldDB" id="A0A4W5KT57"/>
<dbReference type="STRING" id="62062.ENSHHUP00000014434"/>
<accession>A0A4W5KT57</accession>
<name>A0A4W5KT57_9TELE</name>
<dbReference type="PROSITE" id="PS50022">
    <property type="entry name" value="FA58C_3"/>
    <property type="match status" value="1"/>
</dbReference>
<dbReference type="GO" id="GO:0007155">
    <property type="term" value="P:cell adhesion"/>
    <property type="evidence" value="ECO:0007669"/>
    <property type="project" value="UniProtKB-KW"/>
</dbReference>
<keyword evidence="4" id="KW-1185">Reference proteome</keyword>
<reference evidence="4" key="1">
    <citation type="submission" date="2018-06" db="EMBL/GenBank/DDBJ databases">
        <title>Genome assembly of Danube salmon.</title>
        <authorList>
            <person name="Macqueen D.J."/>
            <person name="Gundappa M.K."/>
        </authorList>
    </citation>
    <scope>NUCLEOTIDE SEQUENCE [LARGE SCALE GENOMIC DNA]</scope>
</reference>
<dbReference type="InterPro" id="IPR008979">
    <property type="entry name" value="Galactose-bd-like_sf"/>
</dbReference>
<dbReference type="GO" id="GO:0005576">
    <property type="term" value="C:extracellular region"/>
    <property type="evidence" value="ECO:0007669"/>
    <property type="project" value="UniProtKB-SubCell"/>
</dbReference>
<dbReference type="Pfam" id="PF00754">
    <property type="entry name" value="F5_F8_type_C"/>
    <property type="match status" value="1"/>
</dbReference>
<protein>
    <recommendedName>
        <fullName evidence="2">F5/8 type C domain-containing protein</fullName>
    </recommendedName>
</protein>
<dbReference type="PANTHER" id="PTHR46806:SF9">
    <property type="entry name" value="EGF-LIKE REPEAT AND DISCOIDIN I-LIKE DOMAIN-CONTAINING PROTEIN 3 PRECURSOR"/>
    <property type="match status" value="1"/>
</dbReference>
<evidence type="ECO:0000259" key="2">
    <source>
        <dbReference type="PROSITE" id="PS50022"/>
    </source>
</evidence>